<proteinExistence type="predicted"/>
<comment type="caution">
    <text evidence="1">The sequence shown here is derived from an EMBL/GenBank/DDBJ whole genome shotgun (WGS) entry which is preliminary data.</text>
</comment>
<gene>
    <name evidence="1" type="ORF">CKO25_01980</name>
</gene>
<accession>A0A9X1B745</accession>
<protein>
    <submittedName>
        <fullName evidence="1">Uncharacterized protein</fullName>
    </submittedName>
</protein>
<evidence type="ECO:0000313" key="2">
    <source>
        <dbReference type="Proteomes" id="UP001138802"/>
    </source>
</evidence>
<sequence>MMIDALAARFSHLSGVGISTSVCRSSQLLWSDRFVRFHLGRQHGSLRLQPCSIALSSDHATTLAINWVAGSMTESTAHLSDILPILVRLCADLYSETAGFSEQTADAQLWYNRGYANGLAAALHECGHGDALSSIGVLDPPDVVSPHALLPWGKAYRHGFEMGHRETLDVMG</sequence>
<dbReference type="Proteomes" id="UP001138802">
    <property type="component" value="Unassembled WGS sequence"/>
</dbReference>
<keyword evidence="2" id="KW-1185">Reference proteome</keyword>
<dbReference type="EMBL" id="NRSD01000001">
    <property type="protein sequence ID" value="MBK1643444.1"/>
    <property type="molecule type" value="Genomic_DNA"/>
</dbReference>
<dbReference type="RefSeq" id="WP_200386202.1">
    <property type="nucleotide sequence ID" value="NZ_NRSD01000001.1"/>
</dbReference>
<evidence type="ECO:0000313" key="1">
    <source>
        <dbReference type="EMBL" id="MBK1643444.1"/>
    </source>
</evidence>
<name>A0A9X1B745_9GAMM</name>
<reference evidence="1 2" key="1">
    <citation type="journal article" date="2020" name="Microorganisms">
        <title>Osmotic Adaptation and Compatible Solute Biosynthesis of Phototrophic Bacteria as Revealed from Genome Analyses.</title>
        <authorList>
            <person name="Imhoff J.F."/>
            <person name="Rahn T."/>
            <person name="Kunzel S."/>
            <person name="Keller A."/>
            <person name="Neulinger S.C."/>
        </authorList>
    </citation>
    <scope>NUCLEOTIDE SEQUENCE [LARGE SCALE GENOMIC DNA]</scope>
    <source>
        <strain evidence="1 2">DSM 21303</strain>
    </source>
</reference>
<dbReference type="AlphaFoldDB" id="A0A9X1B745"/>
<organism evidence="1 2">
    <name type="scientific">Thiocapsa imhoffii</name>
    <dbReference type="NCBI Taxonomy" id="382777"/>
    <lineage>
        <taxon>Bacteria</taxon>
        <taxon>Pseudomonadati</taxon>
        <taxon>Pseudomonadota</taxon>
        <taxon>Gammaproteobacteria</taxon>
        <taxon>Chromatiales</taxon>
        <taxon>Chromatiaceae</taxon>
        <taxon>Thiocapsa</taxon>
    </lineage>
</organism>